<reference evidence="3" key="2">
    <citation type="submission" date="2014-07" db="EMBL/GenBank/DDBJ databases">
        <authorList>
            <person name="Hull J."/>
        </authorList>
    </citation>
    <scope>NUCLEOTIDE SEQUENCE</scope>
</reference>
<protein>
    <submittedName>
        <fullName evidence="3">Unconventional myosin-Vc</fullName>
    </submittedName>
</protein>
<accession>A0A0A9XYN1</accession>
<evidence type="ECO:0000256" key="2">
    <source>
        <dbReference type="SAM" id="SignalP"/>
    </source>
</evidence>
<gene>
    <name evidence="3" type="primary">MYO5C_0</name>
    <name evidence="3" type="ORF">CM83_32885</name>
</gene>
<evidence type="ECO:0000256" key="1">
    <source>
        <dbReference type="SAM" id="Coils"/>
    </source>
</evidence>
<evidence type="ECO:0000313" key="3">
    <source>
        <dbReference type="EMBL" id="JAG25917.1"/>
    </source>
</evidence>
<dbReference type="EMBL" id="GBHO01017687">
    <property type="protein sequence ID" value="JAG25917.1"/>
    <property type="molecule type" value="Transcribed_RNA"/>
</dbReference>
<dbReference type="AlphaFoldDB" id="A0A0A9XYN1"/>
<keyword evidence="2" id="KW-0732">Signal</keyword>
<keyword evidence="1" id="KW-0175">Coiled coil</keyword>
<feature type="chain" id="PRO_5002070380" evidence="2">
    <location>
        <begin position="20"/>
        <end position="132"/>
    </location>
</feature>
<feature type="non-terminal residue" evidence="3">
    <location>
        <position position="1"/>
    </location>
</feature>
<reference evidence="3" key="1">
    <citation type="journal article" date="2014" name="PLoS ONE">
        <title>Transcriptome-Based Identification of ABC Transporters in the Western Tarnished Plant Bug Lygus hesperus.</title>
        <authorList>
            <person name="Hull J.J."/>
            <person name="Chaney K."/>
            <person name="Geib S.M."/>
            <person name="Fabrick J.A."/>
            <person name="Brent C.S."/>
            <person name="Walsh D."/>
            <person name="Lavine L.C."/>
        </authorList>
    </citation>
    <scope>NUCLEOTIDE SEQUENCE</scope>
</reference>
<sequence length="132" mass="14180">KHFATMKFIAALLIATVFASAVMCAEEAPAKPGKGIKDALVAKAKELQAKINEAIKAGKGKAEEVAKQLGQKREEALVKLNEIKAQLDAKLKEVVIPAVGKAKQQAAQKLKEQLAKAIKDLEAAKEKLQKLQ</sequence>
<proteinExistence type="predicted"/>
<feature type="signal peptide" evidence="2">
    <location>
        <begin position="1"/>
        <end position="19"/>
    </location>
</feature>
<feature type="coiled-coil region" evidence="1">
    <location>
        <begin position="37"/>
        <end position="131"/>
    </location>
</feature>
<name>A0A0A9XYN1_LYGHE</name>
<organism evidence="3">
    <name type="scientific">Lygus hesperus</name>
    <name type="common">Western plant bug</name>
    <dbReference type="NCBI Taxonomy" id="30085"/>
    <lineage>
        <taxon>Eukaryota</taxon>
        <taxon>Metazoa</taxon>
        <taxon>Ecdysozoa</taxon>
        <taxon>Arthropoda</taxon>
        <taxon>Hexapoda</taxon>
        <taxon>Insecta</taxon>
        <taxon>Pterygota</taxon>
        <taxon>Neoptera</taxon>
        <taxon>Paraneoptera</taxon>
        <taxon>Hemiptera</taxon>
        <taxon>Heteroptera</taxon>
        <taxon>Panheteroptera</taxon>
        <taxon>Cimicomorpha</taxon>
        <taxon>Miridae</taxon>
        <taxon>Mirini</taxon>
        <taxon>Lygus</taxon>
    </lineage>
</organism>